<gene>
    <name evidence="3" type="ORF">EZ242_14305</name>
</gene>
<dbReference type="Gene3D" id="3.40.50.1110">
    <property type="entry name" value="SGNH hydrolase"/>
    <property type="match status" value="1"/>
</dbReference>
<dbReference type="InterPro" id="IPR013830">
    <property type="entry name" value="SGNH_hydro"/>
</dbReference>
<comment type="caution">
    <text evidence="3">The sequence shown here is derived from an EMBL/GenBank/DDBJ whole genome shotgun (WGS) entry which is preliminary data.</text>
</comment>
<accession>A0A4Z0BHL9</accession>
<feature type="domain" description="SGNH hydrolase-type esterase" evidence="2">
    <location>
        <begin position="66"/>
        <end position="218"/>
    </location>
</feature>
<protein>
    <submittedName>
        <fullName evidence="3">GDSL family lipase</fullName>
    </submittedName>
</protein>
<dbReference type="AlphaFoldDB" id="A0A4Z0BHL9"/>
<keyword evidence="4" id="KW-1185">Reference proteome</keyword>
<evidence type="ECO:0000313" key="3">
    <source>
        <dbReference type="EMBL" id="TFY98836.1"/>
    </source>
</evidence>
<dbReference type="OrthoDB" id="9790057at2"/>
<evidence type="ECO:0000313" key="4">
    <source>
        <dbReference type="Proteomes" id="UP000297564"/>
    </source>
</evidence>
<dbReference type="GO" id="GO:0004622">
    <property type="term" value="F:phosphatidylcholine lysophospholipase activity"/>
    <property type="evidence" value="ECO:0007669"/>
    <property type="project" value="TreeGrafter"/>
</dbReference>
<name>A0A4Z0BHL9_9BURK</name>
<reference evidence="3 4" key="1">
    <citation type="submission" date="2019-03" db="EMBL/GenBank/DDBJ databases">
        <title>Ramlibacter rhizophilus CCTCC AB2015357, whole genome shotgun sequence.</title>
        <authorList>
            <person name="Zhang X."/>
            <person name="Feng G."/>
            <person name="Zhu H."/>
        </authorList>
    </citation>
    <scope>NUCLEOTIDE SEQUENCE [LARGE SCALE GENOMIC DNA]</scope>
    <source>
        <strain evidence="3 4">CCTCC AB2015357</strain>
    </source>
</reference>
<dbReference type="Pfam" id="PF13472">
    <property type="entry name" value="Lipase_GDSL_2"/>
    <property type="match status" value="1"/>
</dbReference>
<proteinExistence type="predicted"/>
<dbReference type="PANTHER" id="PTHR30383">
    <property type="entry name" value="THIOESTERASE 1/PROTEASE 1/LYSOPHOSPHOLIPASE L1"/>
    <property type="match status" value="1"/>
</dbReference>
<dbReference type="EMBL" id="SMLL01000005">
    <property type="protein sequence ID" value="TFY98836.1"/>
    <property type="molecule type" value="Genomic_DNA"/>
</dbReference>
<evidence type="ECO:0000259" key="2">
    <source>
        <dbReference type="Pfam" id="PF13472"/>
    </source>
</evidence>
<feature type="signal peptide" evidence="1">
    <location>
        <begin position="1"/>
        <end position="26"/>
    </location>
</feature>
<dbReference type="PANTHER" id="PTHR30383:SF5">
    <property type="entry name" value="SGNH HYDROLASE-TYPE ESTERASE DOMAIN-CONTAINING PROTEIN"/>
    <property type="match status" value="1"/>
</dbReference>
<organism evidence="3 4">
    <name type="scientific">Ramlibacter rhizophilus</name>
    <dbReference type="NCBI Taxonomy" id="1781167"/>
    <lineage>
        <taxon>Bacteria</taxon>
        <taxon>Pseudomonadati</taxon>
        <taxon>Pseudomonadota</taxon>
        <taxon>Betaproteobacteria</taxon>
        <taxon>Burkholderiales</taxon>
        <taxon>Comamonadaceae</taxon>
        <taxon>Ramlibacter</taxon>
    </lineage>
</organism>
<dbReference type="CDD" id="cd04502">
    <property type="entry name" value="SGNH_hydrolase_like_7"/>
    <property type="match status" value="1"/>
</dbReference>
<dbReference type="InterPro" id="IPR051532">
    <property type="entry name" value="Ester_Hydrolysis_Enzymes"/>
</dbReference>
<keyword evidence="1" id="KW-0732">Signal</keyword>
<dbReference type="InterPro" id="IPR036514">
    <property type="entry name" value="SGNH_hydro_sf"/>
</dbReference>
<evidence type="ECO:0000256" key="1">
    <source>
        <dbReference type="SAM" id="SignalP"/>
    </source>
</evidence>
<dbReference type="Proteomes" id="UP000297564">
    <property type="component" value="Unassembled WGS sequence"/>
</dbReference>
<feature type="chain" id="PRO_5021498022" evidence="1">
    <location>
        <begin position="27"/>
        <end position="238"/>
    </location>
</feature>
<dbReference type="SUPFAM" id="SSF52266">
    <property type="entry name" value="SGNH hydrolase"/>
    <property type="match status" value="1"/>
</dbReference>
<sequence length="238" mass="25628">MRRFSGPSAFAPLGLCGLLLAGAAQAAPVDPQIARWSSSLAEFAAADEATPPSQGGVLFVGSSSIRLWPRMAQDFSEQPVVINRGFGGSTMADCHRLVRQLVIKYRPRQVLVYAGENDLAEGRAPADVLQSFRAFVAAVRAELPGARIAYISVKPSPLRAHLMEKVRETNRLLASHVAGMHNADFVDVFTPMLDATGAPRAELFGPDRLHMNQAGYALWRRTLARHLTAPSASAAASR</sequence>